<organism evidence="1 2">
    <name type="scientific">Fistulifera solaris</name>
    <name type="common">Oleaginous diatom</name>
    <dbReference type="NCBI Taxonomy" id="1519565"/>
    <lineage>
        <taxon>Eukaryota</taxon>
        <taxon>Sar</taxon>
        <taxon>Stramenopiles</taxon>
        <taxon>Ochrophyta</taxon>
        <taxon>Bacillariophyta</taxon>
        <taxon>Bacillariophyceae</taxon>
        <taxon>Bacillariophycidae</taxon>
        <taxon>Naviculales</taxon>
        <taxon>Naviculaceae</taxon>
        <taxon>Fistulifera</taxon>
    </lineage>
</organism>
<dbReference type="AlphaFoldDB" id="A0A1Z5K2U0"/>
<protein>
    <submittedName>
        <fullName evidence="1">Uncharacterized protein</fullName>
    </submittedName>
</protein>
<sequence>MVVYFVNEKAHPTTCPESDLLYIDSRMLANLDATLQANNYESPNWSVTSTTTVRHLEADIASVTTTTTARLSNCDFCRRHYPRSLCNGMFHCGFRRHLRQNRASGEARALESNADLASSVVTDCQEIIKEIMGDRVLSRTCRIALKGATCHVEFV</sequence>
<dbReference type="Proteomes" id="UP000198406">
    <property type="component" value="Unassembled WGS sequence"/>
</dbReference>
<evidence type="ECO:0000313" key="1">
    <source>
        <dbReference type="EMBL" id="GAX20577.1"/>
    </source>
</evidence>
<name>A0A1Z5K2U0_FISSO</name>
<comment type="caution">
    <text evidence="1">The sequence shown here is derived from an EMBL/GenBank/DDBJ whole genome shotgun (WGS) entry which is preliminary data.</text>
</comment>
<evidence type="ECO:0000313" key="2">
    <source>
        <dbReference type="Proteomes" id="UP000198406"/>
    </source>
</evidence>
<keyword evidence="2" id="KW-1185">Reference proteome</keyword>
<dbReference type="EMBL" id="BDSP01000150">
    <property type="protein sequence ID" value="GAX20577.1"/>
    <property type="molecule type" value="Genomic_DNA"/>
</dbReference>
<dbReference type="InParanoid" id="A0A1Z5K2U0"/>
<proteinExistence type="predicted"/>
<gene>
    <name evidence="1" type="ORF">FisN_3Hu573</name>
</gene>
<reference evidence="1 2" key="1">
    <citation type="journal article" date="2015" name="Plant Cell">
        <title>Oil accumulation by the oleaginous diatom Fistulifera solaris as revealed by the genome and transcriptome.</title>
        <authorList>
            <person name="Tanaka T."/>
            <person name="Maeda Y."/>
            <person name="Veluchamy A."/>
            <person name="Tanaka M."/>
            <person name="Abida H."/>
            <person name="Marechal E."/>
            <person name="Bowler C."/>
            <person name="Muto M."/>
            <person name="Sunaga Y."/>
            <person name="Tanaka M."/>
            <person name="Yoshino T."/>
            <person name="Taniguchi T."/>
            <person name="Fukuda Y."/>
            <person name="Nemoto M."/>
            <person name="Matsumoto M."/>
            <person name="Wong P.S."/>
            <person name="Aburatani S."/>
            <person name="Fujibuchi W."/>
        </authorList>
    </citation>
    <scope>NUCLEOTIDE SEQUENCE [LARGE SCALE GENOMIC DNA]</scope>
    <source>
        <strain evidence="1 2">JPCC DA0580</strain>
    </source>
</reference>
<accession>A0A1Z5K2U0</accession>